<sequence>MSMHDHVQKTRHHASYTVSKVIVMASQVHVFGFGMCEGTTGYCLTRAKPSTLEEAFAFVLLRTTWWQHSMHVHCPLKLGNLRLSQWRSTSSMRQTTANIIAHRNSGRGGRSLNCFCRRKVDHRAPALAAVLAHADAEPVSADQPKFGLGQ</sequence>
<evidence type="ECO:0000313" key="2">
    <source>
        <dbReference type="Proteomes" id="UP000054928"/>
    </source>
</evidence>
<dbReference type="STRING" id="4781.A0A0P1B6M0"/>
<name>A0A0P1B6M0_PLAHL</name>
<dbReference type="EMBL" id="CCYD01003042">
    <property type="protein sequence ID" value="CEG49231.1"/>
    <property type="molecule type" value="Genomic_DNA"/>
</dbReference>
<dbReference type="GeneID" id="36402058"/>
<dbReference type="OrthoDB" id="117223at2759"/>
<accession>A0A0P1B6M0</accession>
<proteinExistence type="predicted"/>
<keyword evidence="2" id="KW-1185">Reference proteome</keyword>
<evidence type="ECO:0000313" key="1">
    <source>
        <dbReference type="EMBL" id="CEG49231.1"/>
    </source>
</evidence>
<dbReference type="AlphaFoldDB" id="A0A0P1B6M0"/>
<protein>
    <submittedName>
        <fullName evidence="1">Uncharacterized protein</fullName>
    </submittedName>
</protein>
<dbReference type="Proteomes" id="UP000054928">
    <property type="component" value="Unassembled WGS sequence"/>
</dbReference>
<dbReference type="RefSeq" id="XP_024585600.1">
    <property type="nucleotide sequence ID" value="XM_024720397.1"/>
</dbReference>
<reference evidence="2" key="1">
    <citation type="submission" date="2014-09" db="EMBL/GenBank/DDBJ databases">
        <authorList>
            <person name="Sharma Rahul"/>
            <person name="Thines Marco"/>
        </authorList>
    </citation>
    <scope>NUCLEOTIDE SEQUENCE [LARGE SCALE GENOMIC DNA]</scope>
</reference>
<organism evidence="1 2">
    <name type="scientific">Plasmopara halstedii</name>
    <name type="common">Downy mildew of sunflower</name>
    <dbReference type="NCBI Taxonomy" id="4781"/>
    <lineage>
        <taxon>Eukaryota</taxon>
        <taxon>Sar</taxon>
        <taxon>Stramenopiles</taxon>
        <taxon>Oomycota</taxon>
        <taxon>Peronosporomycetes</taxon>
        <taxon>Peronosporales</taxon>
        <taxon>Peronosporaceae</taxon>
        <taxon>Plasmopara</taxon>
    </lineage>
</organism>